<feature type="transmembrane region" description="Helical" evidence="1">
    <location>
        <begin position="67"/>
        <end position="89"/>
    </location>
</feature>
<dbReference type="PANTHER" id="PTHR35867">
    <property type="entry name" value="PROTEIN RSEC"/>
    <property type="match status" value="1"/>
</dbReference>
<organism evidence="2 3">
    <name type="scientific">candidate division KSB3 bacterium</name>
    <dbReference type="NCBI Taxonomy" id="2044937"/>
    <lineage>
        <taxon>Bacteria</taxon>
        <taxon>candidate division KSB3</taxon>
    </lineage>
</organism>
<dbReference type="InterPro" id="IPR007359">
    <property type="entry name" value="SigmaE_reg_RseC_MucC"/>
</dbReference>
<name>A0A9D5K0V7_9BACT</name>
<evidence type="ECO:0000313" key="2">
    <source>
        <dbReference type="EMBL" id="MBD3327307.1"/>
    </source>
</evidence>
<dbReference type="Pfam" id="PF04246">
    <property type="entry name" value="RseC_MucC"/>
    <property type="match status" value="1"/>
</dbReference>
<evidence type="ECO:0000256" key="1">
    <source>
        <dbReference type="SAM" id="Phobius"/>
    </source>
</evidence>
<dbReference type="AlphaFoldDB" id="A0A9D5K0V7"/>
<evidence type="ECO:0008006" key="4">
    <source>
        <dbReference type="Google" id="ProtNLM"/>
    </source>
</evidence>
<proteinExistence type="predicted"/>
<accession>A0A9D5K0V7</accession>
<protein>
    <recommendedName>
        <fullName evidence="4">Fis family transcriptional regulator</fullName>
    </recommendedName>
</protein>
<evidence type="ECO:0000313" key="3">
    <source>
        <dbReference type="Proteomes" id="UP000649604"/>
    </source>
</evidence>
<dbReference type="Proteomes" id="UP000649604">
    <property type="component" value="Unassembled WGS sequence"/>
</dbReference>
<reference evidence="2" key="1">
    <citation type="submission" date="2019-11" db="EMBL/GenBank/DDBJ databases">
        <title>Microbial mats filling the niche in hypersaline microbial mats.</title>
        <authorList>
            <person name="Wong H.L."/>
            <person name="Macleod F.I."/>
            <person name="White R.A. III"/>
            <person name="Burns B.P."/>
        </authorList>
    </citation>
    <scope>NUCLEOTIDE SEQUENCE</scope>
    <source>
        <strain evidence="2">Rbin_158</strain>
    </source>
</reference>
<dbReference type="InterPro" id="IPR026268">
    <property type="entry name" value="RseC"/>
</dbReference>
<comment type="caution">
    <text evidence="2">The sequence shown here is derived from an EMBL/GenBank/DDBJ whole genome shotgun (WGS) entry which is preliminary data.</text>
</comment>
<sequence length="140" mass="14885">MIVECGRVTATKEGKATIEIQKGPACAECHAGCACDMGKKAMMIEANDPIGVQENQIVRLSIPTGSAVQAAFVVYIIPLIALIAGVLLGEYLGRIFGVTNLLEIAGGAVFLGLSLLIVRYYNNLFGQQVKNQPVIVHVIE</sequence>
<dbReference type="PANTHER" id="PTHR35867:SF1">
    <property type="entry name" value="PROTEIN RSEC"/>
    <property type="match status" value="1"/>
</dbReference>
<keyword evidence="1" id="KW-0472">Membrane</keyword>
<dbReference type="EMBL" id="WJJP01000721">
    <property type="protein sequence ID" value="MBD3327307.1"/>
    <property type="molecule type" value="Genomic_DNA"/>
</dbReference>
<keyword evidence="1" id="KW-0812">Transmembrane</keyword>
<feature type="transmembrane region" description="Helical" evidence="1">
    <location>
        <begin position="101"/>
        <end position="121"/>
    </location>
</feature>
<dbReference type="PIRSF" id="PIRSF004923">
    <property type="entry name" value="RseC"/>
    <property type="match status" value="1"/>
</dbReference>
<keyword evidence="1" id="KW-1133">Transmembrane helix</keyword>
<gene>
    <name evidence="2" type="ORF">GF339_22160</name>
</gene>